<keyword evidence="4 6" id="KW-1133">Transmembrane helix</keyword>
<evidence type="ECO:0000256" key="1">
    <source>
        <dbReference type="ARBA" id="ARBA00004651"/>
    </source>
</evidence>
<dbReference type="InterPro" id="IPR036259">
    <property type="entry name" value="MFS_trans_sf"/>
</dbReference>
<keyword evidence="5 6" id="KW-0472">Membrane</keyword>
<gene>
    <name evidence="8" type="ORF">ACFSYJ_40415</name>
</gene>
<evidence type="ECO:0000256" key="2">
    <source>
        <dbReference type="ARBA" id="ARBA00022475"/>
    </source>
</evidence>
<dbReference type="InterPro" id="IPR020846">
    <property type="entry name" value="MFS_dom"/>
</dbReference>
<evidence type="ECO:0000256" key="5">
    <source>
        <dbReference type="ARBA" id="ARBA00023136"/>
    </source>
</evidence>
<feature type="transmembrane region" description="Helical" evidence="6">
    <location>
        <begin position="156"/>
        <end position="189"/>
    </location>
</feature>
<feature type="transmembrane region" description="Helical" evidence="6">
    <location>
        <begin position="47"/>
        <end position="72"/>
    </location>
</feature>
<reference evidence="9" key="1">
    <citation type="journal article" date="2019" name="Int. J. Syst. Evol. Microbiol.">
        <title>The Global Catalogue of Microorganisms (GCM) 10K type strain sequencing project: providing services to taxonomists for standard genome sequencing and annotation.</title>
        <authorList>
            <consortium name="The Broad Institute Genomics Platform"/>
            <consortium name="The Broad Institute Genome Sequencing Center for Infectious Disease"/>
            <person name="Wu L."/>
            <person name="Ma J."/>
        </authorList>
    </citation>
    <scope>NUCLEOTIDE SEQUENCE [LARGE SCALE GENOMIC DNA]</scope>
    <source>
        <strain evidence="9">CGMCC 4.7643</strain>
    </source>
</reference>
<protein>
    <submittedName>
        <fullName evidence="8">MFS transporter</fullName>
    </submittedName>
</protein>
<dbReference type="Gene3D" id="1.20.1250.20">
    <property type="entry name" value="MFS general substrate transporter like domains"/>
    <property type="match status" value="1"/>
</dbReference>
<dbReference type="PANTHER" id="PTHR23513:SF11">
    <property type="entry name" value="STAPHYLOFERRIN A TRANSPORTER"/>
    <property type="match status" value="1"/>
</dbReference>
<dbReference type="EMBL" id="JBHUKU010000028">
    <property type="protein sequence ID" value="MFD2464939.1"/>
    <property type="molecule type" value="Genomic_DNA"/>
</dbReference>
<feature type="transmembrane region" description="Helical" evidence="6">
    <location>
        <begin position="255"/>
        <end position="276"/>
    </location>
</feature>
<dbReference type="PROSITE" id="PS50850">
    <property type="entry name" value="MFS"/>
    <property type="match status" value="1"/>
</dbReference>
<organism evidence="8 9">
    <name type="scientific">Amycolatopsis samaneae</name>
    <dbReference type="NCBI Taxonomy" id="664691"/>
    <lineage>
        <taxon>Bacteria</taxon>
        <taxon>Bacillati</taxon>
        <taxon>Actinomycetota</taxon>
        <taxon>Actinomycetes</taxon>
        <taxon>Pseudonocardiales</taxon>
        <taxon>Pseudonocardiaceae</taxon>
        <taxon>Amycolatopsis</taxon>
    </lineage>
</organism>
<feature type="transmembrane region" description="Helical" evidence="6">
    <location>
        <begin position="93"/>
        <end position="115"/>
    </location>
</feature>
<dbReference type="InterPro" id="IPR011701">
    <property type="entry name" value="MFS"/>
</dbReference>
<keyword evidence="9" id="KW-1185">Reference proteome</keyword>
<evidence type="ECO:0000259" key="7">
    <source>
        <dbReference type="PROSITE" id="PS50850"/>
    </source>
</evidence>
<accession>A0ABW5GVH5</accession>
<name>A0ABW5GVH5_9PSEU</name>
<proteinExistence type="predicted"/>
<evidence type="ECO:0000313" key="8">
    <source>
        <dbReference type="EMBL" id="MFD2464939.1"/>
    </source>
</evidence>
<dbReference type="CDD" id="cd06173">
    <property type="entry name" value="MFS_MefA_like"/>
    <property type="match status" value="1"/>
</dbReference>
<feature type="transmembrane region" description="Helical" evidence="6">
    <location>
        <begin position="220"/>
        <end position="243"/>
    </location>
</feature>
<evidence type="ECO:0000256" key="4">
    <source>
        <dbReference type="ARBA" id="ARBA00022989"/>
    </source>
</evidence>
<evidence type="ECO:0000256" key="6">
    <source>
        <dbReference type="SAM" id="Phobius"/>
    </source>
</evidence>
<evidence type="ECO:0000256" key="3">
    <source>
        <dbReference type="ARBA" id="ARBA00022692"/>
    </source>
</evidence>
<feature type="transmembrane region" description="Helical" evidence="6">
    <location>
        <begin position="310"/>
        <end position="332"/>
    </location>
</feature>
<dbReference type="SUPFAM" id="SSF103473">
    <property type="entry name" value="MFS general substrate transporter"/>
    <property type="match status" value="1"/>
</dbReference>
<dbReference type="Proteomes" id="UP001597419">
    <property type="component" value="Unassembled WGS sequence"/>
</dbReference>
<dbReference type="PANTHER" id="PTHR23513">
    <property type="entry name" value="INTEGRAL MEMBRANE EFFLUX PROTEIN-RELATED"/>
    <property type="match status" value="1"/>
</dbReference>
<dbReference type="Pfam" id="PF07690">
    <property type="entry name" value="MFS_1"/>
    <property type="match status" value="1"/>
</dbReference>
<feature type="transmembrane region" description="Helical" evidence="6">
    <location>
        <begin position="374"/>
        <end position="392"/>
    </location>
</feature>
<dbReference type="RefSeq" id="WP_345399424.1">
    <property type="nucleotide sequence ID" value="NZ_BAABHG010000010.1"/>
</dbReference>
<keyword evidence="2" id="KW-1003">Cell membrane</keyword>
<comment type="caution">
    <text evidence="8">The sequence shown here is derived from an EMBL/GenBank/DDBJ whole genome shotgun (WGS) entry which is preliminary data.</text>
</comment>
<comment type="subcellular location">
    <subcellularLocation>
        <location evidence="1">Cell membrane</location>
        <topology evidence="1">Multi-pass membrane protein</topology>
    </subcellularLocation>
</comment>
<keyword evidence="3 6" id="KW-0812">Transmembrane</keyword>
<evidence type="ECO:0000313" key="9">
    <source>
        <dbReference type="Proteomes" id="UP001597419"/>
    </source>
</evidence>
<sequence length="415" mass="43231">MSARTLLLPLRERNFRWLVTGRTFADFGNAVAPLALAFAVVDLTGSAIDLGIVVGARSVANILLLVFGGVLADRLPRSVILQGTELAATATQALIAASVLCGFSSIPLLVALSVVNGAVAAISLPAAASITPQTVPADRLGQANALVRLLSNAGRIGGAAIAGIIVAAVGSGWAVAANSLLFLGAALAYHGIRLPRGRRIPGGKPLAELREGWREFTSRAWVWIVVLQFTVVNAVGFGALMVVGPIVADDTFGRAGWGFALAVQTAGSFAGGLVAAHWQPRRTLMFGVLLVAFDSIPLFTLGWSPLLLPLLLVMFVAGLAVEQFSVAWDVSLQENVPADKLARVYSYDMLGSFIALPLGEISVGPLMEHFGREATLTGGGVLVVLATAAALGSRQVRDLVRRTHIPEAQRPASAS</sequence>
<feature type="transmembrane region" description="Helical" evidence="6">
    <location>
        <begin position="21"/>
        <end position="41"/>
    </location>
</feature>
<feature type="domain" description="Major facilitator superfamily (MFS) profile" evidence="7">
    <location>
        <begin position="1"/>
        <end position="404"/>
    </location>
</feature>